<dbReference type="RefSeq" id="WP_227229856.1">
    <property type="nucleotide sequence ID" value="NZ_JAJCVJ010000002.1"/>
</dbReference>
<accession>A0ABD5RCT8</accession>
<dbReference type="InterPro" id="IPR006311">
    <property type="entry name" value="TAT_signal"/>
</dbReference>
<dbReference type="PROSITE" id="PS51318">
    <property type="entry name" value="TAT"/>
    <property type="match status" value="1"/>
</dbReference>
<evidence type="ECO:0000259" key="4">
    <source>
        <dbReference type="Pfam" id="PF13462"/>
    </source>
</evidence>
<dbReference type="Gene3D" id="3.40.30.10">
    <property type="entry name" value="Glutaredoxin"/>
    <property type="match status" value="1"/>
</dbReference>
<protein>
    <submittedName>
        <fullName evidence="5">DsbA family protein</fullName>
    </submittedName>
</protein>
<feature type="compositionally biased region" description="Low complexity" evidence="3">
    <location>
        <begin position="36"/>
        <end position="62"/>
    </location>
</feature>
<gene>
    <name evidence="5" type="ORF">ACFPJ5_11740</name>
</gene>
<dbReference type="InterPro" id="IPR036249">
    <property type="entry name" value="Thioredoxin-like_sf"/>
</dbReference>
<feature type="compositionally biased region" description="Basic and acidic residues" evidence="3">
    <location>
        <begin position="63"/>
        <end position="72"/>
    </location>
</feature>
<evidence type="ECO:0000256" key="2">
    <source>
        <dbReference type="ARBA" id="ARBA00022982"/>
    </source>
</evidence>
<evidence type="ECO:0000313" key="5">
    <source>
        <dbReference type="EMBL" id="MFC5367608.1"/>
    </source>
</evidence>
<name>A0ABD5RCT8_9EURY</name>
<evidence type="ECO:0000313" key="6">
    <source>
        <dbReference type="Proteomes" id="UP001596201"/>
    </source>
</evidence>
<feature type="region of interest" description="Disordered" evidence="3">
    <location>
        <begin position="29"/>
        <end position="93"/>
    </location>
</feature>
<dbReference type="AlphaFoldDB" id="A0ABD5RCT8"/>
<keyword evidence="6" id="KW-1185">Reference proteome</keyword>
<organism evidence="5 6">
    <name type="scientific">Salinirubrum litoreum</name>
    <dbReference type="NCBI Taxonomy" id="1126234"/>
    <lineage>
        <taxon>Archaea</taxon>
        <taxon>Methanobacteriati</taxon>
        <taxon>Methanobacteriota</taxon>
        <taxon>Stenosarchaea group</taxon>
        <taxon>Halobacteria</taxon>
        <taxon>Halobacteriales</taxon>
        <taxon>Haloferacaceae</taxon>
        <taxon>Salinirubrum</taxon>
    </lineage>
</organism>
<dbReference type="Proteomes" id="UP001596201">
    <property type="component" value="Unassembled WGS sequence"/>
</dbReference>
<reference evidence="5 6" key="1">
    <citation type="journal article" date="2019" name="Int. J. Syst. Evol. Microbiol.">
        <title>The Global Catalogue of Microorganisms (GCM) 10K type strain sequencing project: providing services to taxonomists for standard genome sequencing and annotation.</title>
        <authorList>
            <consortium name="The Broad Institute Genomics Platform"/>
            <consortium name="The Broad Institute Genome Sequencing Center for Infectious Disease"/>
            <person name="Wu L."/>
            <person name="Ma J."/>
        </authorList>
    </citation>
    <scope>NUCLEOTIDE SEQUENCE [LARGE SCALE GENOMIC DNA]</scope>
    <source>
        <strain evidence="5 6">CGMCC 1.12237</strain>
    </source>
</reference>
<proteinExistence type="inferred from homology"/>
<dbReference type="SUPFAM" id="SSF52833">
    <property type="entry name" value="Thioredoxin-like"/>
    <property type="match status" value="1"/>
</dbReference>
<evidence type="ECO:0000256" key="1">
    <source>
        <dbReference type="ARBA" id="ARBA00007787"/>
    </source>
</evidence>
<dbReference type="InterPro" id="IPR012336">
    <property type="entry name" value="Thioredoxin-like_fold"/>
</dbReference>
<comment type="similarity">
    <text evidence="1">Belongs to the glutaredoxin family.</text>
</comment>
<dbReference type="EMBL" id="JBHSKX010000002">
    <property type="protein sequence ID" value="MFC5367608.1"/>
    <property type="molecule type" value="Genomic_DNA"/>
</dbReference>
<comment type="caution">
    <text evidence="5">The sequence shown here is derived from an EMBL/GenBank/DDBJ whole genome shotgun (WGS) entry which is preliminary data.</text>
</comment>
<evidence type="ECO:0000256" key="3">
    <source>
        <dbReference type="SAM" id="MobiDB-lite"/>
    </source>
</evidence>
<keyword evidence="2" id="KW-0813">Transport</keyword>
<feature type="domain" description="Thioredoxin-like fold" evidence="4">
    <location>
        <begin position="106"/>
        <end position="267"/>
    </location>
</feature>
<sequence length="275" mass="29196">MDADDLSRRQLLSLAGVATTTSLGGCASLVSRAESDGPPTTGGPTAGGTTTDATPTGGTTTDRATDAARETAEPPTVTEPNFGVSEATVPNRGAETRYATMGTTAETVTLYGNWKCPYTREFVAGQMGTLVDDFVAPGEVTLEYRAVAYENGEPSLGPDAPRATRAGLAVWDVDPDAYWSYFAHVFENQPQDADVWATTDTLVRFARAADVDGVAQVRKAIQSKSYTLPLQATADRAPRVGVTTFPRVVYDDTVTAPTLNPEATRRQFERAADSD</sequence>
<dbReference type="Pfam" id="PF13462">
    <property type="entry name" value="Thioredoxin_4"/>
    <property type="match status" value="1"/>
</dbReference>
<keyword evidence="2" id="KW-0249">Electron transport</keyword>